<keyword evidence="1" id="KW-0805">Transcription regulation</keyword>
<dbReference type="GO" id="GO:0042796">
    <property type="term" value="P:snRNA transcription by RNA polymerase III"/>
    <property type="evidence" value="ECO:0007669"/>
    <property type="project" value="TreeGrafter"/>
</dbReference>
<dbReference type="Gene3D" id="1.10.10.60">
    <property type="entry name" value="Homeodomain-like"/>
    <property type="match status" value="2"/>
</dbReference>
<dbReference type="InterPro" id="IPR051575">
    <property type="entry name" value="Myb-like_DNA-bd"/>
</dbReference>
<dbReference type="SMART" id="SM00717">
    <property type="entry name" value="SANT"/>
    <property type="match status" value="2"/>
</dbReference>
<feature type="domain" description="HTH myb-type" evidence="7">
    <location>
        <begin position="101"/>
        <end position="154"/>
    </location>
</feature>
<feature type="region of interest" description="Disordered" evidence="5">
    <location>
        <begin position="334"/>
        <end position="364"/>
    </location>
</feature>
<gene>
    <name evidence="8" type="ORF">A7U60_g1569</name>
</gene>
<evidence type="ECO:0000259" key="7">
    <source>
        <dbReference type="PROSITE" id="PS51294"/>
    </source>
</evidence>
<feature type="region of interest" description="Disordered" evidence="5">
    <location>
        <begin position="386"/>
        <end position="410"/>
    </location>
</feature>
<feature type="domain" description="Myb-like" evidence="6">
    <location>
        <begin position="97"/>
        <end position="150"/>
    </location>
</feature>
<organism evidence="8 9">
    <name type="scientific">Sanghuangporus baumii</name>
    <name type="common">Phellinus baumii</name>
    <dbReference type="NCBI Taxonomy" id="108892"/>
    <lineage>
        <taxon>Eukaryota</taxon>
        <taxon>Fungi</taxon>
        <taxon>Dikarya</taxon>
        <taxon>Basidiomycota</taxon>
        <taxon>Agaricomycotina</taxon>
        <taxon>Agaricomycetes</taxon>
        <taxon>Hymenochaetales</taxon>
        <taxon>Hymenochaetaceae</taxon>
        <taxon>Sanghuangporus</taxon>
    </lineage>
</organism>
<keyword evidence="4" id="KW-0539">Nucleus</keyword>
<dbReference type="AlphaFoldDB" id="A0A9Q5I428"/>
<evidence type="ECO:0000256" key="1">
    <source>
        <dbReference type="ARBA" id="ARBA00023015"/>
    </source>
</evidence>
<dbReference type="GO" id="GO:0019185">
    <property type="term" value="C:snRNA-activating protein complex"/>
    <property type="evidence" value="ECO:0007669"/>
    <property type="project" value="TreeGrafter"/>
</dbReference>
<feature type="region of interest" description="Disordered" evidence="5">
    <location>
        <begin position="543"/>
        <end position="570"/>
    </location>
</feature>
<dbReference type="PANTHER" id="PTHR46621:SF1">
    <property type="entry name" value="SNRNA-ACTIVATING PROTEIN COMPLEX SUBUNIT 4"/>
    <property type="match status" value="1"/>
</dbReference>
<feature type="region of interest" description="Disordered" evidence="5">
    <location>
        <begin position="255"/>
        <end position="280"/>
    </location>
</feature>
<dbReference type="InterPro" id="IPR017930">
    <property type="entry name" value="Myb_dom"/>
</dbReference>
<feature type="compositionally biased region" description="Low complexity" evidence="5">
    <location>
        <begin position="391"/>
        <end position="402"/>
    </location>
</feature>
<dbReference type="PROSITE" id="PS51294">
    <property type="entry name" value="HTH_MYB"/>
    <property type="match status" value="2"/>
</dbReference>
<protein>
    <submittedName>
        <fullName evidence="8">Uncharacterized protein</fullName>
    </submittedName>
</protein>
<dbReference type="InterPro" id="IPR009057">
    <property type="entry name" value="Homeodomain-like_sf"/>
</dbReference>
<feature type="compositionally biased region" description="Basic and acidic residues" evidence="5">
    <location>
        <begin position="335"/>
        <end position="352"/>
    </location>
</feature>
<proteinExistence type="predicted"/>
<evidence type="ECO:0000313" key="9">
    <source>
        <dbReference type="Proteomes" id="UP000757232"/>
    </source>
</evidence>
<dbReference type="PROSITE" id="PS00028">
    <property type="entry name" value="ZINC_FINGER_C2H2_1"/>
    <property type="match status" value="1"/>
</dbReference>
<name>A0A9Q5I428_SANBA</name>
<dbReference type="SMART" id="SM00355">
    <property type="entry name" value="ZnF_C2H2"/>
    <property type="match status" value="3"/>
</dbReference>
<sequence length="630" mass="68686">MGNNANCGRPWIPYEDDLLRAAVAIYGDNTEKWKAIALSRWLHSLSPSVKKSAWTSEEDQLLLSLFEKYPNKWSRIAREIPGRTDDACSKRYREALDPNLKKDEWTEDEERHLLDALMRHGGPTNPKWVLIGQEMRRSSLGCRNRWRLLERKKRASIRRGNPADGQPSFEISDQQSSTDLWILLAESGSSSDWEAVLNSLGVPLENPSGSEANHDFRFDASFGERSEVSHRAVESVSTEPQATVNQRAELSGGAHVGIFSQDPPATTSFSSSSSDAGIETQTNQCTGATAVTGSSAGNKISDYSFDIRVPDSLDYGSRDNDSFCVYDVDAQVSRRSGENRVRETSEEPHHAPETPGNAQTSNGLFTHETENLGSLGTLAQAASTLSPSPLAGADTGQAQQAGHSIILPLRKRRRPATDSFAYAGMHVISDVSGRPRSEPKLSSSLPVAGDPSNLAYVCGHSACLPAGTSENTSCYSTSGELLNHYKDKHMDDAGTSSETPFRCGLTGCNKGWKSINGLQYHLQISKVHYQLICLRAASTPRQNAGRTSTASTADPTCSSDNVPRGGTRRTHKCPHSGCLKEYKQLSGLRYHLLHGHPKDIPTQFNTVPPRIAEQLGIQPATLASSNSLPI</sequence>
<dbReference type="OrthoDB" id="2143914at2759"/>
<dbReference type="SUPFAM" id="SSF46689">
    <property type="entry name" value="Homeodomain-like"/>
    <property type="match status" value="2"/>
</dbReference>
<dbReference type="PANTHER" id="PTHR46621">
    <property type="entry name" value="SNRNA-ACTIVATING PROTEIN COMPLEX SUBUNIT 4"/>
    <property type="match status" value="1"/>
</dbReference>
<dbReference type="CDD" id="cd00167">
    <property type="entry name" value="SANT"/>
    <property type="match status" value="1"/>
</dbReference>
<dbReference type="GO" id="GO:0042795">
    <property type="term" value="P:snRNA transcription by RNA polymerase II"/>
    <property type="evidence" value="ECO:0007669"/>
    <property type="project" value="TreeGrafter"/>
</dbReference>
<comment type="caution">
    <text evidence="8">The sequence shown here is derived from an EMBL/GenBank/DDBJ whole genome shotgun (WGS) entry which is preliminary data.</text>
</comment>
<dbReference type="GO" id="GO:0000978">
    <property type="term" value="F:RNA polymerase II cis-regulatory region sequence-specific DNA binding"/>
    <property type="evidence" value="ECO:0007669"/>
    <property type="project" value="TreeGrafter"/>
</dbReference>
<evidence type="ECO:0000313" key="8">
    <source>
        <dbReference type="EMBL" id="OCB91161.1"/>
    </source>
</evidence>
<dbReference type="GO" id="GO:0001006">
    <property type="term" value="F:RNA polymerase III type 3 promoter sequence-specific DNA binding"/>
    <property type="evidence" value="ECO:0007669"/>
    <property type="project" value="TreeGrafter"/>
</dbReference>
<evidence type="ECO:0000259" key="6">
    <source>
        <dbReference type="PROSITE" id="PS50090"/>
    </source>
</evidence>
<accession>A0A9Q5I428</accession>
<evidence type="ECO:0000256" key="2">
    <source>
        <dbReference type="ARBA" id="ARBA00023125"/>
    </source>
</evidence>
<dbReference type="InterPro" id="IPR001005">
    <property type="entry name" value="SANT/Myb"/>
</dbReference>
<feature type="compositionally biased region" description="Polar residues" evidence="5">
    <location>
        <begin position="543"/>
        <end position="561"/>
    </location>
</feature>
<evidence type="ECO:0000256" key="4">
    <source>
        <dbReference type="ARBA" id="ARBA00023242"/>
    </source>
</evidence>
<keyword evidence="2" id="KW-0238">DNA-binding</keyword>
<dbReference type="EMBL" id="LNZH02000102">
    <property type="protein sequence ID" value="OCB91161.1"/>
    <property type="molecule type" value="Genomic_DNA"/>
</dbReference>
<dbReference type="PROSITE" id="PS50090">
    <property type="entry name" value="MYB_LIKE"/>
    <property type="match status" value="2"/>
</dbReference>
<keyword evidence="3" id="KW-0804">Transcription</keyword>
<evidence type="ECO:0000256" key="5">
    <source>
        <dbReference type="SAM" id="MobiDB-lite"/>
    </source>
</evidence>
<feature type="domain" description="HTH myb-type" evidence="7">
    <location>
        <begin position="46"/>
        <end position="100"/>
    </location>
</feature>
<dbReference type="InterPro" id="IPR013087">
    <property type="entry name" value="Znf_C2H2_type"/>
</dbReference>
<dbReference type="Proteomes" id="UP000757232">
    <property type="component" value="Unassembled WGS sequence"/>
</dbReference>
<reference evidence="8" key="1">
    <citation type="submission" date="2016-06" db="EMBL/GenBank/DDBJ databases">
        <title>Draft Genome sequence of the fungus Inonotus baumii.</title>
        <authorList>
            <person name="Zhu H."/>
            <person name="Lin W."/>
        </authorList>
    </citation>
    <scope>NUCLEOTIDE SEQUENCE</scope>
    <source>
        <strain evidence="8">821</strain>
    </source>
</reference>
<dbReference type="Pfam" id="PF13921">
    <property type="entry name" value="Myb_DNA-bind_6"/>
    <property type="match status" value="1"/>
</dbReference>
<keyword evidence="9" id="KW-1185">Reference proteome</keyword>
<feature type="domain" description="Myb-like" evidence="6">
    <location>
        <begin position="46"/>
        <end position="96"/>
    </location>
</feature>
<evidence type="ECO:0000256" key="3">
    <source>
        <dbReference type="ARBA" id="ARBA00023163"/>
    </source>
</evidence>